<keyword evidence="1" id="KW-0812">Transmembrane</keyword>
<protein>
    <submittedName>
        <fullName evidence="2">Uncharacterized protein</fullName>
    </submittedName>
</protein>
<dbReference type="AlphaFoldDB" id="A0A382I990"/>
<accession>A0A382I990</accession>
<gene>
    <name evidence="2" type="ORF">METZ01_LOCUS248663</name>
</gene>
<sequence length="53" mass="6343">MRKNNRKNSDAEEDNWLDISSGWRSIYMLVIFYSVLLILALHYLTIYLDFSLT</sequence>
<evidence type="ECO:0000256" key="1">
    <source>
        <dbReference type="SAM" id="Phobius"/>
    </source>
</evidence>
<keyword evidence="1" id="KW-1133">Transmembrane helix</keyword>
<organism evidence="2">
    <name type="scientific">marine metagenome</name>
    <dbReference type="NCBI Taxonomy" id="408172"/>
    <lineage>
        <taxon>unclassified sequences</taxon>
        <taxon>metagenomes</taxon>
        <taxon>ecological metagenomes</taxon>
    </lineage>
</organism>
<keyword evidence="1" id="KW-0472">Membrane</keyword>
<reference evidence="2" key="1">
    <citation type="submission" date="2018-05" db="EMBL/GenBank/DDBJ databases">
        <authorList>
            <person name="Lanie J.A."/>
            <person name="Ng W.-L."/>
            <person name="Kazmierczak K.M."/>
            <person name="Andrzejewski T.M."/>
            <person name="Davidsen T.M."/>
            <person name="Wayne K.J."/>
            <person name="Tettelin H."/>
            <person name="Glass J.I."/>
            <person name="Rusch D."/>
            <person name="Podicherti R."/>
            <person name="Tsui H.-C.T."/>
            <person name="Winkler M.E."/>
        </authorList>
    </citation>
    <scope>NUCLEOTIDE SEQUENCE</scope>
</reference>
<feature type="transmembrane region" description="Helical" evidence="1">
    <location>
        <begin position="26"/>
        <end position="48"/>
    </location>
</feature>
<name>A0A382I990_9ZZZZ</name>
<proteinExistence type="predicted"/>
<evidence type="ECO:0000313" key="2">
    <source>
        <dbReference type="EMBL" id="SVB95809.1"/>
    </source>
</evidence>
<dbReference type="EMBL" id="UINC01065784">
    <property type="protein sequence ID" value="SVB95809.1"/>
    <property type="molecule type" value="Genomic_DNA"/>
</dbReference>